<evidence type="ECO:0000313" key="2">
    <source>
        <dbReference type="Proteomes" id="UP001524642"/>
    </source>
</evidence>
<comment type="caution">
    <text evidence="1">The sequence shown here is derived from an EMBL/GenBank/DDBJ whole genome shotgun (WGS) entry which is preliminary data.</text>
</comment>
<name>A0ABT1XE66_9PROT</name>
<sequence length="68" mass="7802">MTPEPTRFEKALQRAHASELKIKRQRELIAELERAGRDDLLLAAVEELAEMTRIHGNLAHELWRAALS</sequence>
<accession>A0ABT1XE66</accession>
<dbReference type="EMBL" id="JANJOU010000031">
    <property type="protein sequence ID" value="MCR0985264.1"/>
    <property type="molecule type" value="Genomic_DNA"/>
</dbReference>
<evidence type="ECO:0000313" key="1">
    <source>
        <dbReference type="EMBL" id="MCR0985264.1"/>
    </source>
</evidence>
<organism evidence="1 2">
    <name type="scientific">Roseomonas populi</name>
    <dbReference type="NCBI Taxonomy" id="3121582"/>
    <lineage>
        <taxon>Bacteria</taxon>
        <taxon>Pseudomonadati</taxon>
        <taxon>Pseudomonadota</taxon>
        <taxon>Alphaproteobacteria</taxon>
        <taxon>Acetobacterales</taxon>
        <taxon>Roseomonadaceae</taxon>
        <taxon>Roseomonas</taxon>
    </lineage>
</organism>
<proteinExistence type="predicted"/>
<gene>
    <name evidence="1" type="ORF">NRP21_24750</name>
</gene>
<protein>
    <submittedName>
        <fullName evidence="1">Uncharacterized protein</fullName>
    </submittedName>
</protein>
<dbReference type="RefSeq" id="WP_257718916.1">
    <property type="nucleotide sequence ID" value="NZ_JANJOU010000031.1"/>
</dbReference>
<keyword evidence="2" id="KW-1185">Reference proteome</keyword>
<dbReference type="Proteomes" id="UP001524642">
    <property type="component" value="Unassembled WGS sequence"/>
</dbReference>
<reference evidence="1 2" key="1">
    <citation type="submission" date="2022-06" db="EMBL/GenBank/DDBJ databases">
        <title>Roseomonas CN29.</title>
        <authorList>
            <person name="Cheng Y."/>
            <person name="He X."/>
        </authorList>
    </citation>
    <scope>NUCLEOTIDE SEQUENCE [LARGE SCALE GENOMIC DNA]</scope>
    <source>
        <strain evidence="1 2">CN29</strain>
    </source>
</reference>